<gene>
    <name evidence="10" type="primary">CCNB2</name>
</gene>
<dbReference type="SUPFAM" id="SSF47954">
    <property type="entry name" value="Cyclin-like"/>
    <property type="match status" value="2"/>
</dbReference>
<dbReference type="Pfam" id="PF02984">
    <property type="entry name" value="Cyclin_C"/>
    <property type="match status" value="1"/>
</dbReference>
<dbReference type="GO" id="GO:0044772">
    <property type="term" value="P:mitotic cell cycle phase transition"/>
    <property type="evidence" value="ECO:0007669"/>
    <property type="project" value="InterPro"/>
</dbReference>
<dbReference type="SMART" id="SM01332">
    <property type="entry name" value="Cyclin_C"/>
    <property type="match status" value="1"/>
</dbReference>
<dbReference type="GeneTree" id="ENSGT00940000155405"/>
<evidence type="ECO:0000256" key="5">
    <source>
        <dbReference type="ARBA" id="ARBA00023127"/>
    </source>
</evidence>
<dbReference type="PIRSF" id="PIRSF001771">
    <property type="entry name" value="Cyclin_A_B_D_E"/>
    <property type="match status" value="1"/>
</dbReference>
<dbReference type="AlphaFoldDB" id="A0AAY4DAM0"/>
<dbReference type="InterPro" id="IPR046965">
    <property type="entry name" value="Cyclin_A/B-like"/>
</dbReference>
<evidence type="ECO:0000313" key="10">
    <source>
        <dbReference type="Ensembl" id="ENSDCDP00010042463.1"/>
    </source>
</evidence>
<dbReference type="CDD" id="cd20570">
    <property type="entry name" value="CYCLIN_CCNB2_rpt2"/>
    <property type="match status" value="1"/>
</dbReference>
<dbReference type="Ensembl" id="ENSDCDT00010052498.1">
    <property type="protein sequence ID" value="ENSDCDP00010042463.1"/>
    <property type="gene ID" value="ENSDCDG00010026728.1"/>
</dbReference>
<keyword evidence="5 7" id="KW-0195">Cyclin</keyword>
<evidence type="ECO:0000313" key="11">
    <source>
        <dbReference type="Proteomes" id="UP000694580"/>
    </source>
</evidence>
<evidence type="ECO:0000256" key="2">
    <source>
        <dbReference type="ARBA" id="ARBA00006955"/>
    </source>
</evidence>
<dbReference type="Pfam" id="PF00134">
    <property type="entry name" value="Cyclin_N"/>
    <property type="match status" value="1"/>
</dbReference>
<dbReference type="InterPro" id="IPR036915">
    <property type="entry name" value="Cyclin-like_sf"/>
</dbReference>
<feature type="domain" description="Cyclin-like" evidence="8">
    <location>
        <begin position="250"/>
        <end position="331"/>
    </location>
</feature>
<evidence type="ECO:0000256" key="6">
    <source>
        <dbReference type="ARBA" id="ARBA00023306"/>
    </source>
</evidence>
<feature type="domain" description="Cyclin-like" evidence="8">
    <location>
        <begin position="153"/>
        <end position="237"/>
    </location>
</feature>
<keyword evidence="4" id="KW-0498">Mitosis</keyword>
<evidence type="ECO:0000259" key="8">
    <source>
        <dbReference type="SMART" id="SM00385"/>
    </source>
</evidence>
<dbReference type="GO" id="GO:0016538">
    <property type="term" value="F:cyclin-dependent protein serine/threonine kinase regulator activity"/>
    <property type="evidence" value="ECO:0007669"/>
    <property type="project" value="InterPro"/>
</dbReference>
<keyword evidence="6" id="KW-0131">Cell cycle</keyword>
<protein>
    <recommendedName>
        <fullName evidence="12">G2/mitotic-specific cyclin-B2</fullName>
    </recommendedName>
</protein>
<dbReference type="GO" id="GO:0051301">
    <property type="term" value="P:cell division"/>
    <property type="evidence" value="ECO:0007669"/>
    <property type="project" value="UniProtKB-KW"/>
</dbReference>
<dbReference type="GeneID" id="114765848"/>
<accession>A0AAY4DAM0</accession>
<evidence type="ECO:0008006" key="12">
    <source>
        <dbReference type="Google" id="ProtNLM"/>
    </source>
</evidence>
<dbReference type="Proteomes" id="UP000694580">
    <property type="component" value="Chromosome 16"/>
</dbReference>
<comment type="function">
    <text evidence="1">Essential for the control of the cell cycle at the G2/M (mitosis) transition.</text>
</comment>
<dbReference type="SMART" id="SM00385">
    <property type="entry name" value="CYCLIN"/>
    <property type="match status" value="2"/>
</dbReference>
<evidence type="ECO:0000256" key="4">
    <source>
        <dbReference type="ARBA" id="ARBA00022776"/>
    </source>
</evidence>
<keyword evidence="11" id="KW-1185">Reference proteome</keyword>
<reference evidence="10" key="3">
    <citation type="submission" date="2025-09" db="UniProtKB">
        <authorList>
            <consortium name="Ensembl"/>
        </authorList>
    </citation>
    <scope>IDENTIFICATION</scope>
</reference>
<dbReference type="InterPro" id="IPR004367">
    <property type="entry name" value="Cyclin_C-dom"/>
</dbReference>
<reference evidence="10 11" key="1">
    <citation type="submission" date="2020-06" db="EMBL/GenBank/DDBJ databases">
        <authorList>
            <consortium name="Wellcome Sanger Institute Data Sharing"/>
        </authorList>
    </citation>
    <scope>NUCLEOTIDE SEQUENCE [LARGE SCALE GENOMIC DNA]</scope>
</reference>
<evidence type="ECO:0000256" key="7">
    <source>
        <dbReference type="RuleBase" id="RU000383"/>
    </source>
</evidence>
<organism evidence="10 11">
    <name type="scientific">Denticeps clupeoides</name>
    <name type="common">denticle herring</name>
    <dbReference type="NCBI Taxonomy" id="299321"/>
    <lineage>
        <taxon>Eukaryota</taxon>
        <taxon>Metazoa</taxon>
        <taxon>Chordata</taxon>
        <taxon>Craniata</taxon>
        <taxon>Vertebrata</taxon>
        <taxon>Euteleostomi</taxon>
        <taxon>Actinopterygii</taxon>
        <taxon>Neopterygii</taxon>
        <taxon>Teleostei</taxon>
        <taxon>Clupei</taxon>
        <taxon>Clupeiformes</taxon>
        <taxon>Denticipitoidei</taxon>
        <taxon>Denticipitidae</taxon>
        <taxon>Denticeps</taxon>
    </lineage>
</organism>
<dbReference type="InterPro" id="IPR039361">
    <property type="entry name" value="Cyclin"/>
</dbReference>
<evidence type="ECO:0000256" key="3">
    <source>
        <dbReference type="ARBA" id="ARBA00022618"/>
    </source>
</evidence>
<proteinExistence type="inferred from homology"/>
<keyword evidence="3" id="KW-0132">Cell division</keyword>
<comment type="similarity">
    <text evidence="2">Belongs to the cyclin family. Cyclin AB subfamily.</text>
</comment>
<dbReference type="PANTHER" id="PTHR10177">
    <property type="entry name" value="CYCLINS"/>
    <property type="match status" value="1"/>
</dbReference>
<evidence type="ECO:0000256" key="1">
    <source>
        <dbReference type="ARBA" id="ARBA00003222"/>
    </source>
</evidence>
<sequence>METRAARFNVENISVRAKAPAGAAPRAVLGELSNFPNKERPVEKAQVKLTKAPVPVVHPPRVEKRPGVHPPAPAVTLQPDVSMKEEDLCQAFSDVLFPVEDIDDGDADMPQLCSEYVKDIYIYLCNLELQQAVRPSYMAGYEINERMRAVLIDWLVQVHSRFQLLPETLYMTVAVIDRFLQVQPVSRRKLQLVGVTAMLVASKYEEMYAPEVGDFVYITDNAFTKAQVREMEMLILRTLHFELGRPLPLHFLRRASKAGNADAEKHTLGKYLMELSLLDYDMIHYHPSELAAAASCLSQLVLDGQKWSQTQQHYTTYEESHLRPIMQHLAKNVVKVNEGLSKHMAVKNKYASSKLMRISQLSQLKSKVIKDLAAPLLTAA</sequence>
<dbReference type="GO" id="GO:0005829">
    <property type="term" value="C:cytosol"/>
    <property type="evidence" value="ECO:0007669"/>
    <property type="project" value="UniProtKB-ARBA"/>
</dbReference>
<dbReference type="InterPro" id="IPR013763">
    <property type="entry name" value="Cyclin-like_dom"/>
</dbReference>
<dbReference type="FunFam" id="1.10.472.10:FF:000198">
    <property type="entry name" value="G2/mitotic-specific cyclin-B1"/>
    <property type="match status" value="1"/>
</dbReference>
<feature type="domain" description="Cyclin C-terminal" evidence="9">
    <location>
        <begin position="246"/>
        <end position="364"/>
    </location>
</feature>
<dbReference type="InterPro" id="IPR048258">
    <property type="entry name" value="Cyclins_cyclin-box"/>
</dbReference>
<name>A0AAY4DAM0_9TELE</name>
<dbReference type="PROSITE" id="PS00292">
    <property type="entry name" value="CYCLINS"/>
    <property type="match status" value="1"/>
</dbReference>
<dbReference type="Gene3D" id="1.10.472.10">
    <property type="entry name" value="Cyclin-like"/>
    <property type="match status" value="2"/>
</dbReference>
<dbReference type="RefSeq" id="XP_028812166.1">
    <property type="nucleotide sequence ID" value="XM_028956333.1"/>
</dbReference>
<evidence type="ECO:0000259" key="9">
    <source>
        <dbReference type="SMART" id="SM01332"/>
    </source>
</evidence>
<reference evidence="10" key="2">
    <citation type="submission" date="2025-08" db="UniProtKB">
        <authorList>
            <consortium name="Ensembl"/>
        </authorList>
    </citation>
    <scope>IDENTIFICATION</scope>
</reference>
<dbReference type="InterPro" id="IPR006671">
    <property type="entry name" value="Cyclin_N"/>
</dbReference>